<keyword evidence="3" id="KW-1185">Reference proteome</keyword>
<evidence type="ECO:0000313" key="3">
    <source>
        <dbReference type="Proteomes" id="UP000278886"/>
    </source>
</evidence>
<dbReference type="AlphaFoldDB" id="A0A387B777"/>
<sequence>MTGTGSPPDAVQSTVALEEVKLVMTSSGSGGGGGGASVSVGVGVGVGDSVSVGVGVGVGEGVGVSVGAGVAPRPPSAIHSSSPTIVSSSTPPITARVMMRPFWLFCGSGPPVAVGAGAVAPVSGGRLAAGVKRSVGRSEPPPGGGKPSG</sequence>
<dbReference type="KEGG" id="lyd:D7I47_01000"/>
<dbReference type="EMBL" id="CP032630">
    <property type="protein sequence ID" value="AYF96969.1"/>
    <property type="molecule type" value="Genomic_DNA"/>
</dbReference>
<reference evidence="3" key="1">
    <citation type="submission" date="2018-09" db="EMBL/GenBank/DDBJ databases">
        <title>Genome sequencing of strain 2DFWR-13.</title>
        <authorList>
            <person name="Heo J."/>
            <person name="Kim S.-J."/>
            <person name="Kwon S.-W."/>
        </authorList>
    </citation>
    <scope>NUCLEOTIDE SEQUENCE [LARGE SCALE GENOMIC DNA]</scope>
    <source>
        <strain evidence="3">2DFWR-13</strain>
    </source>
</reference>
<name>A0A387B777_9MICO</name>
<gene>
    <name evidence="2" type="ORF">D7I47_01000</name>
</gene>
<dbReference type="Proteomes" id="UP000278886">
    <property type="component" value="Chromosome"/>
</dbReference>
<protein>
    <submittedName>
        <fullName evidence="2">Uncharacterized protein</fullName>
    </submittedName>
</protein>
<evidence type="ECO:0000256" key="1">
    <source>
        <dbReference type="SAM" id="MobiDB-lite"/>
    </source>
</evidence>
<proteinExistence type="predicted"/>
<feature type="compositionally biased region" description="Pro residues" evidence="1">
    <location>
        <begin position="139"/>
        <end position="149"/>
    </location>
</feature>
<organism evidence="2 3">
    <name type="scientific">Protaetiibacter intestinalis</name>
    <dbReference type="NCBI Taxonomy" id="2419774"/>
    <lineage>
        <taxon>Bacteria</taxon>
        <taxon>Bacillati</taxon>
        <taxon>Actinomycetota</taxon>
        <taxon>Actinomycetes</taxon>
        <taxon>Micrococcales</taxon>
        <taxon>Microbacteriaceae</taxon>
        <taxon>Protaetiibacter</taxon>
    </lineage>
</organism>
<accession>A0A387B777</accession>
<feature type="region of interest" description="Disordered" evidence="1">
    <location>
        <begin position="129"/>
        <end position="149"/>
    </location>
</feature>
<evidence type="ECO:0000313" key="2">
    <source>
        <dbReference type="EMBL" id="AYF96969.1"/>
    </source>
</evidence>